<sequence>MLFILVMDILNVLIQKASDEGLLQPLARRPLQHRVSLYADDVVMFLRPVASDLNLITEILRVFGTASGLKINIQKSSVAPIRCSEEEVVAIQQLLPCEVADFTCKYLGLPLSVNKLAKFQVQPILANQLPGWKADLMNRAGRTVMVQFVMTSAIIYLAMAVDLPAWALKAMDKVNRGFLWRGRLEAKGGHCLIAWPKVTRPLELGGLGIHDLKTLCWALRMRWLWLKKTQPDKP</sequence>
<organism evidence="3 4">
    <name type="scientific">Eleusine coracana subsp. coracana</name>
    <dbReference type="NCBI Taxonomy" id="191504"/>
    <lineage>
        <taxon>Eukaryota</taxon>
        <taxon>Viridiplantae</taxon>
        <taxon>Streptophyta</taxon>
        <taxon>Embryophyta</taxon>
        <taxon>Tracheophyta</taxon>
        <taxon>Spermatophyta</taxon>
        <taxon>Magnoliopsida</taxon>
        <taxon>Liliopsida</taxon>
        <taxon>Poales</taxon>
        <taxon>Poaceae</taxon>
        <taxon>PACMAD clade</taxon>
        <taxon>Chloridoideae</taxon>
        <taxon>Cynodonteae</taxon>
        <taxon>Eleusininae</taxon>
        <taxon>Eleusine</taxon>
    </lineage>
</organism>
<feature type="signal peptide" evidence="2">
    <location>
        <begin position="1"/>
        <end position="19"/>
    </location>
</feature>
<protein>
    <recommendedName>
        <fullName evidence="5">Reverse transcriptase domain-containing protein</fullName>
    </recommendedName>
</protein>
<dbReference type="Proteomes" id="UP001054889">
    <property type="component" value="Unassembled WGS sequence"/>
</dbReference>
<feature type="transmembrane region" description="Helical" evidence="1">
    <location>
        <begin position="144"/>
        <end position="168"/>
    </location>
</feature>
<keyword evidence="1" id="KW-1133">Transmembrane helix</keyword>
<evidence type="ECO:0000256" key="1">
    <source>
        <dbReference type="SAM" id="Phobius"/>
    </source>
</evidence>
<accession>A0AAV5BGB3</accession>
<name>A0AAV5BGB3_ELECO</name>
<gene>
    <name evidence="3" type="primary">ga00728</name>
    <name evidence="3" type="ORF">PR202_ga00728</name>
</gene>
<reference evidence="3" key="2">
    <citation type="submission" date="2021-12" db="EMBL/GenBank/DDBJ databases">
        <title>Resequencing data analysis of finger millet.</title>
        <authorList>
            <person name="Hatakeyama M."/>
            <person name="Aluri S."/>
            <person name="Balachadran M.T."/>
            <person name="Sivarajan S.R."/>
            <person name="Poveda L."/>
            <person name="Shimizu-Inatsugi R."/>
            <person name="Schlapbach R."/>
            <person name="Sreeman S.M."/>
            <person name="Shimizu K.K."/>
        </authorList>
    </citation>
    <scope>NUCLEOTIDE SEQUENCE</scope>
</reference>
<keyword evidence="4" id="KW-1185">Reference proteome</keyword>
<proteinExistence type="predicted"/>
<keyword evidence="2" id="KW-0732">Signal</keyword>
<dbReference type="EMBL" id="BQKI01000001">
    <property type="protein sequence ID" value="GJM85001.1"/>
    <property type="molecule type" value="Genomic_DNA"/>
</dbReference>
<evidence type="ECO:0008006" key="5">
    <source>
        <dbReference type="Google" id="ProtNLM"/>
    </source>
</evidence>
<comment type="caution">
    <text evidence="3">The sequence shown here is derived from an EMBL/GenBank/DDBJ whole genome shotgun (WGS) entry which is preliminary data.</text>
</comment>
<dbReference type="PANTHER" id="PTHR33116">
    <property type="entry name" value="REVERSE TRANSCRIPTASE ZINC-BINDING DOMAIN-CONTAINING PROTEIN-RELATED-RELATED"/>
    <property type="match status" value="1"/>
</dbReference>
<reference evidence="3" key="1">
    <citation type="journal article" date="2018" name="DNA Res.">
        <title>Multiple hybrid de novo genome assembly of finger millet, an orphan allotetraploid crop.</title>
        <authorList>
            <person name="Hatakeyama M."/>
            <person name="Aluri S."/>
            <person name="Balachadran M.T."/>
            <person name="Sivarajan S.R."/>
            <person name="Patrignani A."/>
            <person name="Gruter S."/>
            <person name="Poveda L."/>
            <person name="Shimizu-Inatsugi R."/>
            <person name="Baeten J."/>
            <person name="Francoijs K.J."/>
            <person name="Nataraja K.N."/>
            <person name="Reddy Y.A.N."/>
            <person name="Phadnis S."/>
            <person name="Ravikumar R.L."/>
            <person name="Schlapbach R."/>
            <person name="Sreeman S.M."/>
            <person name="Shimizu K.K."/>
        </authorList>
    </citation>
    <scope>NUCLEOTIDE SEQUENCE</scope>
</reference>
<dbReference type="PANTHER" id="PTHR33116:SF78">
    <property type="entry name" value="OS12G0587133 PROTEIN"/>
    <property type="match status" value="1"/>
</dbReference>
<feature type="chain" id="PRO_5043461690" description="Reverse transcriptase domain-containing protein" evidence="2">
    <location>
        <begin position="20"/>
        <end position="234"/>
    </location>
</feature>
<keyword evidence="1" id="KW-0812">Transmembrane</keyword>
<dbReference type="AlphaFoldDB" id="A0AAV5BGB3"/>
<evidence type="ECO:0000313" key="4">
    <source>
        <dbReference type="Proteomes" id="UP001054889"/>
    </source>
</evidence>
<evidence type="ECO:0000313" key="3">
    <source>
        <dbReference type="EMBL" id="GJM85001.1"/>
    </source>
</evidence>
<keyword evidence="1" id="KW-0472">Membrane</keyword>
<evidence type="ECO:0000256" key="2">
    <source>
        <dbReference type="SAM" id="SignalP"/>
    </source>
</evidence>